<dbReference type="Pfam" id="PF17966">
    <property type="entry name" value="Muc_B2"/>
    <property type="match status" value="1"/>
</dbReference>
<sequence>MAAVTPDVNAEDQKVEISYLENKVETSEKTVNRVIKYILPDGSTKEELQKVTFTYEKIINLWTGEVISEG</sequence>
<evidence type="ECO:0000313" key="3">
    <source>
        <dbReference type="Proteomes" id="UP000616837"/>
    </source>
</evidence>
<dbReference type="EMBL" id="JACSQW010000001">
    <property type="protein sequence ID" value="MBD7894204.1"/>
    <property type="molecule type" value="Genomic_DNA"/>
</dbReference>
<proteinExistence type="predicted"/>
<name>A0ABR8PA60_9LACO</name>
<gene>
    <name evidence="2" type="ORF">H9564_00360</name>
</gene>
<feature type="domain" description="Mub B2-like" evidence="1">
    <location>
        <begin position="25"/>
        <end position="67"/>
    </location>
</feature>
<organism evidence="2 3">
    <name type="scientific">Limosilactobacillus avistercoris</name>
    <dbReference type="NCBI Taxonomy" id="2762243"/>
    <lineage>
        <taxon>Bacteria</taxon>
        <taxon>Bacillati</taxon>
        <taxon>Bacillota</taxon>
        <taxon>Bacilli</taxon>
        <taxon>Lactobacillales</taxon>
        <taxon>Lactobacillaceae</taxon>
        <taxon>Limosilactobacillus</taxon>
    </lineage>
</organism>
<reference evidence="2 3" key="1">
    <citation type="submission" date="2020-08" db="EMBL/GenBank/DDBJ databases">
        <title>A Genomic Blueprint of the Chicken Gut Microbiome.</title>
        <authorList>
            <person name="Gilroy R."/>
            <person name="Ravi A."/>
            <person name="Getino M."/>
            <person name="Pursley I."/>
            <person name="Horton D.L."/>
            <person name="Alikhan N.-F."/>
            <person name="Baker D."/>
            <person name="Gharbi K."/>
            <person name="Hall N."/>
            <person name="Watson M."/>
            <person name="Adriaenssens E.M."/>
            <person name="Foster-Nyarko E."/>
            <person name="Jarju S."/>
            <person name="Secka A."/>
            <person name="Antonio M."/>
            <person name="Oren A."/>
            <person name="Chaudhuri R."/>
            <person name="La Ragione R.M."/>
            <person name="Hildebrand F."/>
            <person name="Pallen M.J."/>
        </authorList>
    </citation>
    <scope>NUCLEOTIDE SEQUENCE [LARGE SCALE GENOMIC DNA]</scope>
    <source>
        <strain evidence="2 3">Sa3CUN2</strain>
    </source>
</reference>
<evidence type="ECO:0000313" key="2">
    <source>
        <dbReference type="EMBL" id="MBD7894204.1"/>
    </source>
</evidence>
<evidence type="ECO:0000259" key="1">
    <source>
        <dbReference type="Pfam" id="PF17966"/>
    </source>
</evidence>
<dbReference type="Proteomes" id="UP000616837">
    <property type="component" value="Unassembled WGS sequence"/>
</dbReference>
<dbReference type="Gene3D" id="2.60.40.4300">
    <property type="match status" value="1"/>
</dbReference>
<accession>A0ABR8PA60</accession>
<dbReference type="InterPro" id="IPR041495">
    <property type="entry name" value="Mub_B2"/>
</dbReference>
<comment type="caution">
    <text evidence="2">The sequence shown here is derived from an EMBL/GenBank/DDBJ whole genome shotgun (WGS) entry which is preliminary data.</text>
</comment>
<protein>
    <recommendedName>
        <fullName evidence="1">Mub B2-like domain-containing protein</fullName>
    </recommendedName>
</protein>
<keyword evidence="3" id="KW-1185">Reference proteome</keyword>
<dbReference type="RefSeq" id="WP_191683609.1">
    <property type="nucleotide sequence ID" value="NZ_JACSQW010000001.1"/>
</dbReference>